<comment type="caution">
    <text evidence="1">The sequence shown here is derived from an EMBL/GenBank/DDBJ whole genome shotgun (WGS) entry which is preliminary data.</text>
</comment>
<name>A0A8S1CES0_9INSE</name>
<dbReference type="PANTHER" id="PTHR14815:SF2">
    <property type="entry name" value="DDB1- AND CUL4-ASSOCIATED FACTOR 17"/>
    <property type="match status" value="1"/>
</dbReference>
<dbReference type="Proteomes" id="UP000494165">
    <property type="component" value="Unassembled WGS sequence"/>
</dbReference>
<dbReference type="GO" id="GO:0016567">
    <property type="term" value="P:protein ubiquitination"/>
    <property type="evidence" value="ECO:0007669"/>
    <property type="project" value="InterPro"/>
</dbReference>
<evidence type="ECO:0000313" key="1">
    <source>
        <dbReference type="EMBL" id="CAB3366598.1"/>
    </source>
</evidence>
<dbReference type="PANTHER" id="PTHR14815">
    <property type="entry name" value="DDB1- AND CUL4-ASSOCIATED FACTOR 17"/>
    <property type="match status" value="1"/>
</dbReference>
<dbReference type="OrthoDB" id="6508211at2759"/>
<protein>
    <submittedName>
        <fullName evidence="1">Uncharacterized protein</fullName>
    </submittedName>
</protein>
<organism evidence="1 2">
    <name type="scientific">Cloeon dipterum</name>
    <dbReference type="NCBI Taxonomy" id="197152"/>
    <lineage>
        <taxon>Eukaryota</taxon>
        <taxon>Metazoa</taxon>
        <taxon>Ecdysozoa</taxon>
        <taxon>Arthropoda</taxon>
        <taxon>Hexapoda</taxon>
        <taxon>Insecta</taxon>
        <taxon>Pterygota</taxon>
        <taxon>Palaeoptera</taxon>
        <taxon>Ephemeroptera</taxon>
        <taxon>Pisciforma</taxon>
        <taxon>Baetidae</taxon>
        <taxon>Cloeon</taxon>
    </lineage>
</organism>
<sequence length="472" mass="53843">MFNRGSNIFTFLHCGRLFRQQQKEVHCSCVYPNLADSTKKKKQKIKPPHHMLFKFSCNFKCKDLVIWSPDSPSSTENLIRLGEKHSTSMLYLENSKFLVRRCCLSGQTKDIIFLSNTLKFNEMTSDSESDLIALKSTRLKGPTNRDLDAVFTIAVFSSPPLRFVAMFEVKSSIFGKKIQDVGVGQGLVFIRYYDDRVALFSLVSILNNCIVTKVEDMDKNERWKIGREPFGLPMNAVISESLPSLFEVQSYQGELVIGANPWHYITKTSINQLQIHNLNTMKTVTEVEFSRHFAGMEVEHLFFHPDDTRKAIHVCNNKLRVYLIKDDGLKTLLLHEEEMPKWYSSLRSTNDTTRSGRTVRKSLAAREALESQILEEENTLTHDLSISLDSESNILAIFAIIAKGPEQIRMLHIALYDNSTGKLLRKIPLEMAYSSSLFNVTCNLTLDGVNILAEVRDKSFMNGCLLNLVEIF</sequence>
<dbReference type="InterPro" id="IPR031620">
    <property type="entry name" value="DCAF17"/>
</dbReference>
<evidence type="ECO:0000313" key="2">
    <source>
        <dbReference type="Proteomes" id="UP000494165"/>
    </source>
</evidence>
<accession>A0A8S1CES0</accession>
<reference evidence="1 2" key="1">
    <citation type="submission" date="2020-04" db="EMBL/GenBank/DDBJ databases">
        <authorList>
            <person name="Alioto T."/>
            <person name="Alioto T."/>
            <person name="Gomez Garrido J."/>
        </authorList>
    </citation>
    <scope>NUCLEOTIDE SEQUENCE [LARGE SCALE GENOMIC DNA]</scope>
</reference>
<dbReference type="EMBL" id="CADEPI010000026">
    <property type="protein sequence ID" value="CAB3366598.1"/>
    <property type="molecule type" value="Genomic_DNA"/>
</dbReference>
<keyword evidence="2" id="KW-1185">Reference proteome</keyword>
<dbReference type="GO" id="GO:0080008">
    <property type="term" value="C:Cul4-RING E3 ubiquitin ligase complex"/>
    <property type="evidence" value="ECO:0007669"/>
    <property type="project" value="TreeGrafter"/>
</dbReference>
<gene>
    <name evidence="1" type="ORF">CLODIP_2_CD16006</name>
</gene>
<dbReference type="Pfam" id="PF15802">
    <property type="entry name" value="DCAF17"/>
    <property type="match status" value="1"/>
</dbReference>
<dbReference type="AlphaFoldDB" id="A0A8S1CES0"/>
<proteinExistence type="predicted"/>